<evidence type="ECO:0000256" key="5">
    <source>
        <dbReference type="SAM" id="Phobius"/>
    </source>
</evidence>
<evidence type="ECO:0000256" key="1">
    <source>
        <dbReference type="ARBA" id="ARBA00004141"/>
    </source>
</evidence>
<reference evidence="6" key="1">
    <citation type="submission" date="2013-12" db="EMBL/GenBank/DDBJ databases">
        <authorList>
            <person name="Omoto C.K."/>
            <person name="Sibley D."/>
            <person name="Venepally P."/>
            <person name="Hadjithomas M."/>
            <person name="Karamycheva S."/>
            <person name="Brunk B."/>
            <person name="Roos D."/>
            <person name="Caler E."/>
            <person name="Lorenzi H."/>
        </authorList>
    </citation>
    <scope>NUCLEOTIDE SEQUENCE</scope>
</reference>
<dbReference type="Proteomes" id="UP000019763">
    <property type="component" value="Unassembled WGS sequence"/>
</dbReference>
<feature type="transmembrane region" description="Helical" evidence="5">
    <location>
        <begin position="215"/>
        <end position="234"/>
    </location>
</feature>
<evidence type="ECO:0000256" key="2">
    <source>
        <dbReference type="ARBA" id="ARBA00022692"/>
    </source>
</evidence>
<evidence type="ECO:0000256" key="4">
    <source>
        <dbReference type="ARBA" id="ARBA00023136"/>
    </source>
</evidence>
<dbReference type="AlphaFoldDB" id="A0A023B7F3"/>
<feature type="transmembrane region" description="Helical" evidence="5">
    <location>
        <begin position="187"/>
        <end position="209"/>
    </location>
</feature>
<feature type="transmembrane region" description="Helical" evidence="5">
    <location>
        <begin position="152"/>
        <end position="175"/>
    </location>
</feature>
<evidence type="ECO:0000313" key="7">
    <source>
        <dbReference type="Proteomes" id="UP000019763"/>
    </source>
</evidence>
<gene>
    <name evidence="6" type="ORF">GNI_070340</name>
</gene>
<evidence type="ECO:0000313" key="6">
    <source>
        <dbReference type="EMBL" id="EZG67248.1"/>
    </source>
</evidence>
<feature type="transmembrane region" description="Helical" evidence="5">
    <location>
        <begin position="126"/>
        <end position="146"/>
    </location>
</feature>
<dbReference type="Gene3D" id="1.20.1250.20">
    <property type="entry name" value="MFS general substrate transporter like domains"/>
    <property type="match status" value="1"/>
</dbReference>
<organism evidence="6 7">
    <name type="scientific">Gregarina niphandrodes</name>
    <name type="common">Septate eugregarine</name>
    <dbReference type="NCBI Taxonomy" id="110365"/>
    <lineage>
        <taxon>Eukaryota</taxon>
        <taxon>Sar</taxon>
        <taxon>Alveolata</taxon>
        <taxon>Apicomplexa</taxon>
        <taxon>Conoidasida</taxon>
        <taxon>Gregarinasina</taxon>
        <taxon>Eugregarinorida</taxon>
        <taxon>Gregarinidae</taxon>
        <taxon>Gregarina</taxon>
    </lineage>
</organism>
<keyword evidence="2 5" id="KW-0812">Transmembrane</keyword>
<dbReference type="VEuPathDB" id="CryptoDB:GNI_070340"/>
<dbReference type="InterPro" id="IPR036259">
    <property type="entry name" value="MFS_trans_sf"/>
</dbReference>
<dbReference type="PANTHER" id="PTHR24064">
    <property type="entry name" value="SOLUTE CARRIER FAMILY 22 MEMBER"/>
    <property type="match status" value="1"/>
</dbReference>
<dbReference type="SUPFAM" id="SSF103473">
    <property type="entry name" value="MFS general substrate transporter"/>
    <property type="match status" value="1"/>
</dbReference>
<feature type="transmembrane region" description="Helical" evidence="5">
    <location>
        <begin position="96"/>
        <end position="114"/>
    </location>
</feature>
<dbReference type="InterPro" id="IPR011701">
    <property type="entry name" value="MFS"/>
</dbReference>
<dbReference type="RefSeq" id="XP_011130293.1">
    <property type="nucleotide sequence ID" value="XM_011131991.1"/>
</dbReference>
<accession>A0A023B7F3</accession>
<evidence type="ECO:0000256" key="3">
    <source>
        <dbReference type="ARBA" id="ARBA00022989"/>
    </source>
</evidence>
<name>A0A023B7F3_GRENI</name>
<keyword evidence="7" id="KW-1185">Reference proteome</keyword>
<dbReference type="GeneID" id="22912578"/>
<dbReference type="EMBL" id="AFNH02000528">
    <property type="protein sequence ID" value="EZG67248.1"/>
    <property type="molecule type" value="Genomic_DNA"/>
</dbReference>
<comment type="caution">
    <text evidence="6">The sequence shown here is derived from an EMBL/GenBank/DDBJ whole genome shotgun (WGS) entry which is preliminary data.</text>
</comment>
<proteinExistence type="predicted"/>
<dbReference type="OrthoDB" id="2544694at2759"/>
<feature type="transmembrane region" description="Helical" evidence="5">
    <location>
        <begin position="57"/>
        <end position="76"/>
    </location>
</feature>
<dbReference type="Pfam" id="PF07690">
    <property type="entry name" value="MFS_1"/>
    <property type="match status" value="1"/>
</dbReference>
<keyword evidence="3 5" id="KW-1133">Transmembrane helix</keyword>
<dbReference type="GO" id="GO:0022857">
    <property type="term" value="F:transmembrane transporter activity"/>
    <property type="evidence" value="ECO:0007669"/>
    <property type="project" value="InterPro"/>
</dbReference>
<sequence length="255" mass="28317">MRNAEIRSGDIRSAEVRVLETRAREARPTRRAVGPVYLADGHSAFCMPWLVLVRKPYAPVMATLCAVWFLTAWSYWGLVTYCNLFFLELGVNVNLVTMLNYAVQLPLHVVAFHLMRVTWGGRRSALKVLSVFGALVCAALAFTVGLGMKTVWVLSALAIVTMAIGTALWGPLISYSSERFPTELRGTAIGVFSAFTGLSTLATSYVGSVSFNSRSIWLLPLFWGVARCGVYLAVQQLDFDIRENELSDERSHCYF</sequence>
<dbReference type="GO" id="GO:0016020">
    <property type="term" value="C:membrane"/>
    <property type="evidence" value="ECO:0007669"/>
    <property type="project" value="UniProtKB-SubCell"/>
</dbReference>
<keyword evidence="4 5" id="KW-0472">Membrane</keyword>
<comment type="subcellular location">
    <subcellularLocation>
        <location evidence="1">Membrane</location>
        <topology evidence="1">Multi-pass membrane protein</topology>
    </subcellularLocation>
</comment>
<protein>
    <submittedName>
        <fullName evidence="6">Major facilitator family transporter</fullName>
    </submittedName>
</protein>